<dbReference type="OrthoDB" id="9127154at2"/>
<dbReference type="AlphaFoldDB" id="A0A1G8LWB6"/>
<gene>
    <name evidence="2" type="ORF">SAMN05216272_112126</name>
</gene>
<dbReference type="Proteomes" id="UP000199636">
    <property type="component" value="Unassembled WGS sequence"/>
</dbReference>
<organism evidence="2 3">
    <name type="scientific">Pseudomonas panipatensis</name>
    <dbReference type="NCBI Taxonomy" id="428992"/>
    <lineage>
        <taxon>Bacteria</taxon>
        <taxon>Pseudomonadati</taxon>
        <taxon>Pseudomonadota</taxon>
        <taxon>Gammaproteobacteria</taxon>
        <taxon>Pseudomonadales</taxon>
        <taxon>Pseudomonadaceae</taxon>
        <taxon>Pseudomonas</taxon>
    </lineage>
</organism>
<evidence type="ECO:0000313" key="3">
    <source>
        <dbReference type="Proteomes" id="UP000199636"/>
    </source>
</evidence>
<sequence length="355" mass="39238">MKLLASALLLALATPASAAFQIDSLTATHPSGSRYRFPLLRDTSPAAQKINLWLQGMELHKLPGRYRTAAFEDIWPPADSEQGVTALDYSVISNAPGYLSIGFAGEYMGAYPSQNTYSYTFDAASGTPIDLGDLFTPQGLQALRADAVAQRVKRIEAFLAGQQVEQGVQLRTDDTETADEQRALYTDCLPFIRDDDLNYNDLQLGSERLTLVRELCAPHVAQAIDDLGEYRNSWRYQDLREQLSDYGRCLLLERRSDCRRPDARVAGAFRGTLGGRYPITLVIRRRIASDALEAGYFYDKHATFIELSGEQKADGSLILSEDGPPAARFVLHLDGGSLKGTWQQDGKAPQAVELH</sequence>
<reference evidence="3" key="1">
    <citation type="submission" date="2016-10" db="EMBL/GenBank/DDBJ databases">
        <authorList>
            <person name="Varghese N."/>
            <person name="Submissions S."/>
        </authorList>
    </citation>
    <scope>NUCLEOTIDE SEQUENCE [LARGE SCALE GENOMIC DNA]</scope>
    <source>
        <strain evidence="3">CCM 7469</strain>
    </source>
</reference>
<evidence type="ECO:0000256" key="1">
    <source>
        <dbReference type="SAM" id="SignalP"/>
    </source>
</evidence>
<keyword evidence="3" id="KW-1185">Reference proteome</keyword>
<protein>
    <submittedName>
        <fullName evidence="2">Uncharacterized protein</fullName>
    </submittedName>
</protein>
<dbReference type="RefSeq" id="WP_090267458.1">
    <property type="nucleotide sequence ID" value="NZ_FNDS01000012.1"/>
</dbReference>
<feature type="signal peptide" evidence="1">
    <location>
        <begin position="1"/>
        <end position="18"/>
    </location>
</feature>
<name>A0A1G8LWB6_9PSED</name>
<dbReference type="STRING" id="428992.SAMN05216272_112126"/>
<dbReference type="EMBL" id="FNDS01000012">
    <property type="protein sequence ID" value="SDI60011.1"/>
    <property type="molecule type" value="Genomic_DNA"/>
</dbReference>
<proteinExistence type="predicted"/>
<keyword evidence="1" id="KW-0732">Signal</keyword>
<evidence type="ECO:0000313" key="2">
    <source>
        <dbReference type="EMBL" id="SDI60011.1"/>
    </source>
</evidence>
<feature type="chain" id="PRO_5011741544" evidence="1">
    <location>
        <begin position="19"/>
        <end position="355"/>
    </location>
</feature>
<accession>A0A1G8LWB6</accession>